<accession>K1SAB5</accession>
<feature type="non-terminal residue" evidence="9">
    <location>
        <position position="1"/>
    </location>
</feature>
<dbReference type="PANTHER" id="PTHR43660">
    <property type="entry name" value="DIPEPTIDYL CARBOXYPEPTIDASE"/>
    <property type="match status" value="1"/>
</dbReference>
<keyword evidence="3" id="KW-0645">Protease</keyword>
<evidence type="ECO:0000259" key="8">
    <source>
        <dbReference type="Pfam" id="PF01432"/>
    </source>
</evidence>
<comment type="similarity">
    <text evidence="2">Belongs to the peptidase M3 family.</text>
</comment>
<name>K1SAB5_9ZZZZ</name>
<dbReference type="InterPro" id="IPR045090">
    <property type="entry name" value="Pept_M3A_M3B"/>
</dbReference>
<dbReference type="EC" id="3.4.-.-" evidence="9"/>
<dbReference type="InterPro" id="IPR024077">
    <property type="entry name" value="Neurolysin/TOP_dom2"/>
</dbReference>
<dbReference type="SUPFAM" id="SSF55486">
    <property type="entry name" value="Metalloproteases ('zincins'), catalytic domain"/>
    <property type="match status" value="1"/>
</dbReference>
<feature type="domain" description="Peptidase M3A/M3B catalytic" evidence="8">
    <location>
        <begin position="7"/>
        <end position="102"/>
    </location>
</feature>
<comment type="cofactor">
    <cofactor evidence="1">
        <name>Zn(2+)</name>
        <dbReference type="ChEBI" id="CHEBI:29105"/>
    </cofactor>
</comment>
<evidence type="ECO:0000256" key="6">
    <source>
        <dbReference type="ARBA" id="ARBA00022833"/>
    </source>
</evidence>
<evidence type="ECO:0000313" key="9">
    <source>
        <dbReference type="EMBL" id="EKC54383.1"/>
    </source>
</evidence>
<organism evidence="9">
    <name type="scientific">human gut metagenome</name>
    <dbReference type="NCBI Taxonomy" id="408170"/>
    <lineage>
        <taxon>unclassified sequences</taxon>
        <taxon>metagenomes</taxon>
        <taxon>organismal metagenomes</taxon>
    </lineage>
</organism>
<evidence type="ECO:0000256" key="4">
    <source>
        <dbReference type="ARBA" id="ARBA00022723"/>
    </source>
</evidence>
<dbReference type="InterPro" id="IPR001567">
    <property type="entry name" value="Pept_M3A_M3B_dom"/>
</dbReference>
<evidence type="ECO:0000256" key="5">
    <source>
        <dbReference type="ARBA" id="ARBA00022801"/>
    </source>
</evidence>
<keyword evidence="4" id="KW-0479">Metal-binding</keyword>
<dbReference type="GO" id="GO:0006508">
    <property type="term" value="P:proteolysis"/>
    <property type="evidence" value="ECO:0007669"/>
    <property type="project" value="UniProtKB-KW"/>
</dbReference>
<evidence type="ECO:0000256" key="2">
    <source>
        <dbReference type="ARBA" id="ARBA00006040"/>
    </source>
</evidence>
<dbReference type="Gene3D" id="1.10.1370.10">
    <property type="entry name" value="Neurolysin, domain 3"/>
    <property type="match status" value="1"/>
</dbReference>
<dbReference type="GO" id="GO:0005829">
    <property type="term" value="C:cytosol"/>
    <property type="evidence" value="ECO:0007669"/>
    <property type="project" value="TreeGrafter"/>
</dbReference>
<dbReference type="AlphaFoldDB" id="K1SAB5"/>
<comment type="caution">
    <text evidence="9">The sequence shown here is derived from an EMBL/GenBank/DDBJ whole genome shotgun (WGS) entry which is preliminary data.</text>
</comment>
<keyword evidence="7" id="KW-0482">Metalloprotease</keyword>
<keyword evidence="6" id="KW-0862">Zinc</keyword>
<dbReference type="GO" id="GO:0004222">
    <property type="term" value="F:metalloendopeptidase activity"/>
    <property type="evidence" value="ECO:0007669"/>
    <property type="project" value="InterPro"/>
</dbReference>
<dbReference type="GO" id="GO:0004180">
    <property type="term" value="F:carboxypeptidase activity"/>
    <property type="evidence" value="ECO:0007669"/>
    <property type="project" value="TreeGrafter"/>
</dbReference>
<sequence>FEKEVAQSVGLIDEITYRYRSTYFSHIFTNDYCAGYYSYIWAEVLDADAFDAFKEHGIFDPATAKAFRENILEKGGSEDPMKLYRQFRGAEPNPDALLRNRGLK</sequence>
<keyword evidence="5 9" id="KW-0378">Hydrolase</keyword>
<dbReference type="EMBL" id="AJWZ01008338">
    <property type="protein sequence ID" value="EKC54383.1"/>
    <property type="molecule type" value="Genomic_DNA"/>
</dbReference>
<evidence type="ECO:0000256" key="3">
    <source>
        <dbReference type="ARBA" id="ARBA00022670"/>
    </source>
</evidence>
<gene>
    <name evidence="9" type="ORF">OBE_12117</name>
</gene>
<dbReference type="GO" id="GO:0046872">
    <property type="term" value="F:metal ion binding"/>
    <property type="evidence" value="ECO:0007669"/>
    <property type="project" value="UniProtKB-KW"/>
</dbReference>
<evidence type="ECO:0000256" key="7">
    <source>
        <dbReference type="ARBA" id="ARBA00023049"/>
    </source>
</evidence>
<dbReference type="Pfam" id="PF01432">
    <property type="entry name" value="Peptidase_M3"/>
    <property type="match status" value="1"/>
</dbReference>
<protein>
    <submittedName>
        <fullName evidence="9">Protein containing Peptidase M3A and M3B, thimet/oligopeptidase F domain protein</fullName>
        <ecNumber evidence="9">3.4.-.-</ecNumber>
    </submittedName>
</protein>
<proteinExistence type="inferred from homology"/>
<evidence type="ECO:0000256" key="1">
    <source>
        <dbReference type="ARBA" id="ARBA00001947"/>
    </source>
</evidence>
<reference evidence="9" key="1">
    <citation type="journal article" date="2013" name="Environ. Microbiol.">
        <title>Microbiota from the distal guts of lean and obese adolescents exhibit partial functional redundancy besides clear differences in community structure.</title>
        <authorList>
            <person name="Ferrer M."/>
            <person name="Ruiz A."/>
            <person name="Lanza F."/>
            <person name="Haange S.B."/>
            <person name="Oberbach A."/>
            <person name="Till H."/>
            <person name="Bargiela R."/>
            <person name="Campoy C."/>
            <person name="Segura M.T."/>
            <person name="Richter M."/>
            <person name="von Bergen M."/>
            <person name="Seifert J."/>
            <person name="Suarez A."/>
        </authorList>
    </citation>
    <scope>NUCLEOTIDE SEQUENCE</scope>
</reference>
<dbReference type="PANTHER" id="PTHR43660:SF1">
    <property type="entry name" value="DIPEPTIDYL CARBOXYPEPTIDASE"/>
    <property type="match status" value="1"/>
</dbReference>